<dbReference type="CDD" id="cd07385">
    <property type="entry name" value="MPP_YkuE_C"/>
    <property type="match status" value="1"/>
</dbReference>
<dbReference type="InterPro" id="IPR029052">
    <property type="entry name" value="Metallo-depent_PP-like"/>
</dbReference>
<dbReference type="Proteomes" id="UP000595897">
    <property type="component" value="Chromosome"/>
</dbReference>
<dbReference type="InterPro" id="IPR004843">
    <property type="entry name" value="Calcineurin-like_PHP"/>
</dbReference>
<reference evidence="5 6" key="1">
    <citation type="submission" date="2020-11" db="EMBL/GenBank/DDBJ databases">
        <title>Draft genome sequencing of a Lachnospiraceae strain isolated from anoxic soil subjected to BSD treatment.</title>
        <authorList>
            <person name="Uek A."/>
            <person name="Tonouchi A."/>
        </authorList>
    </citation>
    <scope>NUCLEOTIDE SEQUENCE [LARGE SCALE GENOMIC DNA]</scope>
    <source>
        <strain evidence="5 6">TB5</strain>
    </source>
</reference>
<dbReference type="Pfam" id="PF00149">
    <property type="entry name" value="Metallophos"/>
    <property type="match status" value="1"/>
</dbReference>
<keyword evidence="6" id="KW-1185">Reference proteome</keyword>
<dbReference type="InterPro" id="IPR051158">
    <property type="entry name" value="Metallophosphoesterase_sf"/>
</dbReference>
<dbReference type="AlphaFoldDB" id="A0A7R7EM31"/>
<keyword evidence="3" id="KW-0812">Transmembrane</keyword>
<dbReference type="PANTHER" id="PTHR31302:SF31">
    <property type="entry name" value="PHOSPHODIESTERASE YAEI"/>
    <property type="match status" value="1"/>
</dbReference>
<keyword evidence="1" id="KW-0479">Metal-binding</keyword>
<evidence type="ECO:0000259" key="4">
    <source>
        <dbReference type="Pfam" id="PF00149"/>
    </source>
</evidence>
<dbReference type="PANTHER" id="PTHR31302">
    <property type="entry name" value="TRANSMEMBRANE PROTEIN WITH METALLOPHOSPHOESTERASE DOMAIN-RELATED"/>
    <property type="match status" value="1"/>
</dbReference>
<proteinExistence type="predicted"/>
<keyword evidence="2" id="KW-0378">Hydrolase</keyword>
<keyword evidence="3" id="KW-0472">Membrane</keyword>
<evidence type="ECO:0000313" key="5">
    <source>
        <dbReference type="EMBL" id="BCN31395.1"/>
    </source>
</evidence>
<dbReference type="SUPFAM" id="SSF56300">
    <property type="entry name" value="Metallo-dependent phosphatases"/>
    <property type="match status" value="1"/>
</dbReference>
<gene>
    <name evidence="5" type="ORF">bsdtb5_26900</name>
</gene>
<accession>A0A7R7EM31</accession>
<dbReference type="KEGG" id="ahb:bsdtb5_26900"/>
<protein>
    <submittedName>
        <fullName evidence="5">Phosphoesterase</fullName>
    </submittedName>
</protein>
<keyword evidence="3" id="KW-1133">Transmembrane helix</keyword>
<dbReference type="GO" id="GO:0016020">
    <property type="term" value="C:membrane"/>
    <property type="evidence" value="ECO:0007669"/>
    <property type="project" value="GOC"/>
</dbReference>
<dbReference type="RefSeq" id="WP_271712517.1">
    <property type="nucleotide sequence ID" value="NZ_AP024169.1"/>
</dbReference>
<sequence length="289" mass="33198">MYLYILGGILFAIIVILIILFYENRKLTVTEYSIDSKKVPREFHNTKIVLLSDLHNNCYGRNNKILIARIKAINPDIILIAGDMIVGKVGYDTKVAIDLLSELTKKYSVYYGNGNHEQRLGIYEQTKNTTYKVYIEKLKKMGVHLLTNEHVAIRRGNSSITVTGLELHEDFYKKINRPTMTKEYLNQLLGRPDKNKYQVLIAHNPMYFEDYVNWGADLVVSGHVHGGMIRLPFVGGVISPQYQLFPKYDAGKFEKSGKHMILSRGLGMHTIKIRFLNKPELVVIHLKNQ</sequence>
<evidence type="ECO:0000256" key="3">
    <source>
        <dbReference type="SAM" id="Phobius"/>
    </source>
</evidence>
<dbReference type="GO" id="GO:0008758">
    <property type="term" value="F:UDP-2,3-diacylglucosamine hydrolase activity"/>
    <property type="evidence" value="ECO:0007669"/>
    <property type="project" value="TreeGrafter"/>
</dbReference>
<evidence type="ECO:0000256" key="2">
    <source>
        <dbReference type="ARBA" id="ARBA00022801"/>
    </source>
</evidence>
<organism evidence="5 6">
    <name type="scientific">Anaeromicropila herbilytica</name>
    <dbReference type="NCBI Taxonomy" id="2785025"/>
    <lineage>
        <taxon>Bacteria</taxon>
        <taxon>Bacillati</taxon>
        <taxon>Bacillota</taxon>
        <taxon>Clostridia</taxon>
        <taxon>Lachnospirales</taxon>
        <taxon>Lachnospiraceae</taxon>
        <taxon>Anaeromicropila</taxon>
    </lineage>
</organism>
<dbReference type="EMBL" id="AP024169">
    <property type="protein sequence ID" value="BCN31395.1"/>
    <property type="molecule type" value="Genomic_DNA"/>
</dbReference>
<evidence type="ECO:0000256" key="1">
    <source>
        <dbReference type="ARBA" id="ARBA00022723"/>
    </source>
</evidence>
<dbReference type="GO" id="GO:0009245">
    <property type="term" value="P:lipid A biosynthetic process"/>
    <property type="evidence" value="ECO:0007669"/>
    <property type="project" value="TreeGrafter"/>
</dbReference>
<feature type="transmembrane region" description="Helical" evidence="3">
    <location>
        <begin position="6"/>
        <end position="22"/>
    </location>
</feature>
<dbReference type="Gene3D" id="3.60.21.10">
    <property type="match status" value="1"/>
</dbReference>
<evidence type="ECO:0000313" key="6">
    <source>
        <dbReference type="Proteomes" id="UP000595897"/>
    </source>
</evidence>
<feature type="domain" description="Calcineurin-like phosphoesterase" evidence="4">
    <location>
        <begin position="47"/>
        <end position="226"/>
    </location>
</feature>
<dbReference type="GO" id="GO:0046872">
    <property type="term" value="F:metal ion binding"/>
    <property type="evidence" value="ECO:0007669"/>
    <property type="project" value="UniProtKB-KW"/>
</dbReference>
<name>A0A7R7EM31_9FIRM</name>